<protein>
    <submittedName>
        <fullName evidence="1">Uncharacterized protein</fullName>
    </submittedName>
</protein>
<dbReference type="AlphaFoldDB" id="A0A1E1F2M5"/>
<dbReference type="EMBL" id="AP017655">
    <property type="protein sequence ID" value="BAV64765.1"/>
    <property type="molecule type" value="Genomic_DNA"/>
</dbReference>
<dbReference type="KEGG" id="sclo:SCLO_1017250"/>
<gene>
    <name evidence="1" type="ORF">SCLO_1017250</name>
</gene>
<sequence>MALEPIKWKSKIVLVKEEVDYGVDPVPTGGANAMLLTNVTLQPMEGQDVNRNLERAFMGAQEEVPVGLYMVLSGSSELVGSGETGVAPAWSPLMRACGVAEVVTPDDAPGDGTVEYSPVSTGHESVAVHFHIGPNCYVMLGARGSAEISVNALGIPVAAWTITGLFTVPSVQARPTVDLSAFETPQVASKANTPVFTIDAISFAMRNFSLNLGCDVQARMLVGVERIVIVDKAETISTQIEAVPFSTYNPVQRSLSPAPRQPIVLQHGTAAGRRVKIAAARAVQRRFTGGTENQGVEEWPLTFSPLPDAGDDQWKITLT</sequence>
<name>A0A1E1F2M5_9SPHN</name>
<accession>A0A1E1F2M5</accession>
<dbReference type="OrthoDB" id="7325655at2"/>
<keyword evidence="2" id="KW-1185">Reference proteome</keyword>
<proteinExistence type="predicted"/>
<dbReference type="RefSeq" id="WP_066517735.1">
    <property type="nucleotide sequence ID" value="NZ_AP017655.1"/>
</dbReference>
<reference evidence="1 2" key="1">
    <citation type="submission" date="2016-10" db="EMBL/GenBank/DDBJ databases">
        <title>Complete Genome Sequence of the Nonylphenol-Degrading Bacterium Sphingobium cloacae JCM 10874T.</title>
        <authorList>
            <person name="Ootsuka M."/>
            <person name="Nishizawa T."/>
            <person name="Ohta H."/>
        </authorList>
    </citation>
    <scope>NUCLEOTIDE SEQUENCE [LARGE SCALE GENOMIC DNA]</scope>
    <source>
        <strain evidence="1 2">JCM 10874</strain>
    </source>
</reference>
<dbReference type="Proteomes" id="UP000218272">
    <property type="component" value="Chromosome SCLO_1"/>
</dbReference>
<evidence type="ECO:0000313" key="1">
    <source>
        <dbReference type="EMBL" id="BAV64765.1"/>
    </source>
</evidence>
<organism evidence="1 2">
    <name type="scientific">Sphingobium cloacae</name>
    <dbReference type="NCBI Taxonomy" id="120107"/>
    <lineage>
        <taxon>Bacteria</taxon>
        <taxon>Pseudomonadati</taxon>
        <taxon>Pseudomonadota</taxon>
        <taxon>Alphaproteobacteria</taxon>
        <taxon>Sphingomonadales</taxon>
        <taxon>Sphingomonadaceae</taxon>
        <taxon>Sphingobium</taxon>
    </lineage>
</organism>
<evidence type="ECO:0000313" key="2">
    <source>
        <dbReference type="Proteomes" id="UP000218272"/>
    </source>
</evidence>